<dbReference type="GO" id="GO:0000460">
    <property type="term" value="P:maturation of 5.8S rRNA"/>
    <property type="evidence" value="ECO:0007669"/>
    <property type="project" value="TreeGrafter"/>
</dbReference>
<dbReference type="GO" id="GO:0004386">
    <property type="term" value="F:helicase activity"/>
    <property type="evidence" value="ECO:0007669"/>
    <property type="project" value="UniProtKB-KW"/>
</dbReference>
<evidence type="ECO:0000313" key="8">
    <source>
        <dbReference type="Proteomes" id="UP000218334"/>
    </source>
</evidence>
<dbReference type="Pfam" id="PF21408">
    <property type="entry name" value="MTR4-like_stalk"/>
    <property type="match status" value="1"/>
</dbReference>
<sequence>MHILQMHSDDDDPSGGKLEYDGVADEVVKIISKLLGEPGYPISGGYILEQALALCWFSNLWQLLSLELNPAFALKWTELTNIPQGRSLRSKTEGIYSVAKHKILRSMLYRGSEVMREVAWVIFDEIYYMRDKERGVVWEETIILLPHAIRYFAEWICKSHGQPCHVVYTEFRPTPLQHELGEDSADSKSGRANKGKSNEGGNRKQSSDISRLVQMIMQKNCNPVIVFSFSRRECERNTLEMVKFKFSSVEEEDLTANIFNSAIDNLSVEDRQLPQTTDFFSLLKRGIGIHHSSLLPILKEVFEILFQEGLIKVLFAMETFSIGLNMPAKTVVFTGMTKWDGKERRSLSSGEYIQMSGRAGRRGLDERRIVIMMCDEKIEPVTAKAMITGQADRLDSAFRVGYNMVSNLMKVESISREYLLQRSFFQFQNSAKIPGLEEELRKEVEAMAKMPIPDKDLISRYYEYQSQLDQMNRSIPVPDELPPHEQYTVDVLLKCAAGQKGIVLIVPILLSAIEGICSLRIFLPKDLAQGQQRETVWKSVLETRRWFPDDVPLLDPLRDMGIKDEKFAILVKRYENGYDHRRSRIQASQNALQLDELKSQKRVLRRLGFTTSAEIVDVKRCIACELSSGDELLLTELIFNGVFNTLSLEQYAALLSCFVFDEESNKVRAELAAPLCVMQEIARRMAKVSKESKLPIGEEGYVAPFKVELMDAVMQWCRGVSFQDIKKLTADIFEGSIIRVFRRLGELLRQMASAAKVIGNAELQGKFQMSLEILERPSLVIFCICRRIVVLGRDFCHQLALKMAASRYGKRLHKASFDFWLGKGHCCGSLMAHGIGDSSL</sequence>
<dbReference type="Gene3D" id="2.40.30.300">
    <property type="match status" value="1"/>
</dbReference>
<dbReference type="SUPFAM" id="SSF52540">
    <property type="entry name" value="P-loop containing nucleoside triphosphate hydrolases"/>
    <property type="match status" value="1"/>
</dbReference>
<dbReference type="InterPro" id="IPR025696">
    <property type="entry name" value="Beta-barrel_MTR4"/>
</dbReference>
<reference evidence="8" key="1">
    <citation type="journal article" date="2017" name="Nat. Ecol. Evol.">
        <title>Genome expansion and lineage-specific genetic innovations in the forest pathogenic fungi Armillaria.</title>
        <authorList>
            <person name="Sipos G."/>
            <person name="Prasanna A.N."/>
            <person name="Walter M.C."/>
            <person name="O'Connor E."/>
            <person name="Balint B."/>
            <person name="Krizsan K."/>
            <person name="Kiss B."/>
            <person name="Hess J."/>
            <person name="Varga T."/>
            <person name="Slot J."/>
            <person name="Riley R."/>
            <person name="Boka B."/>
            <person name="Rigling D."/>
            <person name="Barry K."/>
            <person name="Lee J."/>
            <person name="Mihaltcheva S."/>
            <person name="LaButti K."/>
            <person name="Lipzen A."/>
            <person name="Waldron R."/>
            <person name="Moloney N.M."/>
            <person name="Sperisen C."/>
            <person name="Kredics L."/>
            <person name="Vagvoelgyi C."/>
            <person name="Patrignani A."/>
            <person name="Fitzpatrick D."/>
            <person name="Nagy I."/>
            <person name="Doyle S."/>
            <person name="Anderson J.B."/>
            <person name="Grigoriev I.V."/>
            <person name="Gueldener U."/>
            <person name="Muensterkoetter M."/>
            <person name="Nagy L.G."/>
        </authorList>
    </citation>
    <scope>NUCLEOTIDE SEQUENCE [LARGE SCALE GENOMIC DNA]</scope>
    <source>
        <strain evidence="8">28-4</strain>
    </source>
</reference>
<dbReference type="EMBL" id="KZ293484">
    <property type="protein sequence ID" value="PBK60634.1"/>
    <property type="molecule type" value="Genomic_DNA"/>
</dbReference>
<dbReference type="Gene3D" id="3.40.50.300">
    <property type="entry name" value="P-loop containing nucleotide triphosphate hydrolases"/>
    <property type="match status" value="2"/>
</dbReference>
<dbReference type="GO" id="GO:0005634">
    <property type="term" value="C:nucleus"/>
    <property type="evidence" value="ECO:0007669"/>
    <property type="project" value="TreeGrafter"/>
</dbReference>
<dbReference type="PANTHER" id="PTHR12131:SF7">
    <property type="entry name" value="EXOSOME RNA HELICASE MTR4"/>
    <property type="match status" value="1"/>
</dbReference>
<evidence type="ECO:0000259" key="6">
    <source>
        <dbReference type="PROSITE" id="PS51194"/>
    </source>
</evidence>
<feature type="domain" description="Helicase C-terminal" evidence="6">
    <location>
        <begin position="211"/>
        <end position="412"/>
    </location>
</feature>
<keyword evidence="4" id="KW-0067">ATP-binding</keyword>
<dbReference type="GO" id="GO:0006401">
    <property type="term" value="P:RNA catabolic process"/>
    <property type="evidence" value="ECO:0007669"/>
    <property type="project" value="UniProtKB-ARBA"/>
</dbReference>
<dbReference type="InterPro" id="IPR048392">
    <property type="entry name" value="MTR4-like_stalk"/>
</dbReference>
<protein>
    <submittedName>
        <fullName evidence="7">DSHCT-domain-containing protein</fullName>
    </submittedName>
</protein>
<dbReference type="InterPro" id="IPR050699">
    <property type="entry name" value="RNA-DNA_Helicase"/>
</dbReference>
<dbReference type="InterPro" id="IPR012961">
    <property type="entry name" value="Ski2/MTR4_C"/>
</dbReference>
<keyword evidence="8" id="KW-1185">Reference proteome</keyword>
<gene>
    <name evidence="7" type="ORF">ARMSODRAFT_982161</name>
</gene>
<dbReference type="SMART" id="SM00490">
    <property type="entry name" value="HELICc"/>
    <property type="match status" value="1"/>
</dbReference>
<evidence type="ECO:0000256" key="3">
    <source>
        <dbReference type="ARBA" id="ARBA00022806"/>
    </source>
</evidence>
<organism evidence="7 8">
    <name type="scientific">Armillaria solidipes</name>
    <dbReference type="NCBI Taxonomy" id="1076256"/>
    <lineage>
        <taxon>Eukaryota</taxon>
        <taxon>Fungi</taxon>
        <taxon>Dikarya</taxon>
        <taxon>Basidiomycota</taxon>
        <taxon>Agaricomycotina</taxon>
        <taxon>Agaricomycetes</taxon>
        <taxon>Agaricomycetidae</taxon>
        <taxon>Agaricales</taxon>
        <taxon>Marasmiineae</taxon>
        <taxon>Physalacriaceae</taxon>
        <taxon>Armillaria</taxon>
    </lineage>
</organism>
<dbReference type="Pfam" id="PF13234">
    <property type="entry name" value="MTR4_beta-barrel"/>
    <property type="match status" value="1"/>
</dbReference>
<dbReference type="Proteomes" id="UP000218334">
    <property type="component" value="Unassembled WGS sequence"/>
</dbReference>
<keyword evidence="3" id="KW-0347">Helicase</keyword>
<name>A0A2H3AV69_9AGAR</name>
<evidence type="ECO:0000256" key="1">
    <source>
        <dbReference type="ARBA" id="ARBA00022741"/>
    </source>
</evidence>
<dbReference type="CDD" id="cd18795">
    <property type="entry name" value="SF2_C_Ski2"/>
    <property type="match status" value="1"/>
</dbReference>
<dbReference type="GO" id="GO:0005524">
    <property type="term" value="F:ATP binding"/>
    <property type="evidence" value="ECO:0007669"/>
    <property type="project" value="UniProtKB-KW"/>
</dbReference>
<proteinExistence type="predicted"/>
<accession>A0A2H3AV69</accession>
<feature type="region of interest" description="Disordered" evidence="5">
    <location>
        <begin position="179"/>
        <end position="207"/>
    </location>
</feature>
<dbReference type="Pfam" id="PF00271">
    <property type="entry name" value="Helicase_C"/>
    <property type="match status" value="1"/>
</dbReference>
<keyword evidence="1" id="KW-0547">Nucleotide-binding</keyword>
<feature type="compositionally biased region" description="Basic and acidic residues" evidence="5">
    <location>
        <begin position="179"/>
        <end position="189"/>
    </location>
</feature>
<dbReference type="SMART" id="SM01142">
    <property type="entry name" value="DSHCT"/>
    <property type="match status" value="1"/>
</dbReference>
<dbReference type="AlphaFoldDB" id="A0A2H3AV69"/>
<dbReference type="Pfam" id="PF08148">
    <property type="entry name" value="DSHCT"/>
    <property type="match status" value="1"/>
</dbReference>
<evidence type="ECO:0000256" key="4">
    <source>
        <dbReference type="ARBA" id="ARBA00022840"/>
    </source>
</evidence>
<dbReference type="InterPro" id="IPR001650">
    <property type="entry name" value="Helicase_C-like"/>
</dbReference>
<dbReference type="InterPro" id="IPR027417">
    <property type="entry name" value="P-loop_NTPase"/>
</dbReference>
<dbReference type="PANTHER" id="PTHR12131">
    <property type="entry name" value="ATP-DEPENDENT RNA AND DNA HELICASE"/>
    <property type="match status" value="1"/>
</dbReference>
<dbReference type="STRING" id="1076256.A0A2H3AV69"/>
<evidence type="ECO:0000256" key="5">
    <source>
        <dbReference type="SAM" id="MobiDB-lite"/>
    </source>
</evidence>
<evidence type="ECO:0000256" key="2">
    <source>
        <dbReference type="ARBA" id="ARBA00022801"/>
    </source>
</evidence>
<dbReference type="Gene3D" id="1.20.1500.20">
    <property type="match status" value="1"/>
</dbReference>
<dbReference type="GO" id="GO:0016787">
    <property type="term" value="F:hydrolase activity"/>
    <property type="evidence" value="ECO:0007669"/>
    <property type="project" value="UniProtKB-KW"/>
</dbReference>
<keyword evidence="2" id="KW-0378">Hydrolase</keyword>
<evidence type="ECO:0000313" key="7">
    <source>
        <dbReference type="EMBL" id="PBK60634.1"/>
    </source>
</evidence>
<dbReference type="PROSITE" id="PS51194">
    <property type="entry name" value="HELICASE_CTER"/>
    <property type="match status" value="1"/>
</dbReference>
<dbReference type="Gene3D" id="1.10.3380.30">
    <property type="match status" value="1"/>
</dbReference>